<accession>A0AA86PI59</accession>
<dbReference type="AlphaFoldDB" id="A0AA86PI59"/>
<gene>
    <name evidence="1" type="ORF">HINF_LOCUS23349</name>
    <name evidence="2" type="ORF">HINF_LOCUS44703</name>
</gene>
<reference evidence="1" key="1">
    <citation type="submission" date="2023-06" db="EMBL/GenBank/DDBJ databases">
        <authorList>
            <person name="Kurt Z."/>
        </authorList>
    </citation>
    <scope>NUCLEOTIDE SEQUENCE</scope>
</reference>
<protein>
    <submittedName>
        <fullName evidence="1">Uncharacterized protein</fullName>
    </submittedName>
</protein>
<organism evidence="1">
    <name type="scientific">Hexamita inflata</name>
    <dbReference type="NCBI Taxonomy" id="28002"/>
    <lineage>
        <taxon>Eukaryota</taxon>
        <taxon>Metamonada</taxon>
        <taxon>Diplomonadida</taxon>
        <taxon>Hexamitidae</taxon>
        <taxon>Hexamitinae</taxon>
        <taxon>Hexamita</taxon>
    </lineage>
</organism>
<evidence type="ECO:0000313" key="1">
    <source>
        <dbReference type="EMBL" id="CAI9935704.1"/>
    </source>
</evidence>
<dbReference type="EMBL" id="CATOUU010000623">
    <property type="protein sequence ID" value="CAI9935704.1"/>
    <property type="molecule type" value="Genomic_DNA"/>
</dbReference>
<reference evidence="2 3" key="2">
    <citation type="submission" date="2024-07" db="EMBL/GenBank/DDBJ databases">
        <authorList>
            <person name="Akdeniz Z."/>
        </authorList>
    </citation>
    <scope>NUCLEOTIDE SEQUENCE [LARGE SCALE GENOMIC DNA]</scope>
</reference>
<sequence length="219" mass="26096">MTLPDNTLKQMYSAEEFLQKILFYDFEQCKQLLKTATTLTKFHASQYYCHYAQTYKSKSISKKHTTTKNNCTRRGSVVVIRGSTIYSRKLQYQRFTYVTMQDSNLQALDKNREELDKNHTYWQINFRGQHDGGDFPCCEQQSKHLQFCEKDLELIQQNLNENQGMDKIRLLLKQNQVSCSYEQLYRRAHQVKQQGFKNNQLLVTFADRILAPQYDQIKW</sequence>
<evidence type="ECO:0000313" key="3">
    <source>
        <dbReference type="Proteomes" id="UP001642409"/>
    </source>
</evidence>
<evidence type="ECO:0000313" key="2">
    <source>
        <dbReference type="EMBL" id="CAL6052139.1"/>
    </source>
</evidence>
<keyword evidence="3" id="KW-1185">Reference proteome</keyword>
<dbReference type="Proteomes" id="UP001642409">
    <property type="component" value="Unassembled WGS sequence"/>
</dbReference>
<dbReference type="EMBL" id="CAXDID020000191">
    <property type="protein sequence ID" value="CAL6052139.1"/>
    <property type="molecule type" value="Genomic_DNA"/>
</dbReference>
<proteinExistence type="predicted"/>
<comment type="caution">
    <text evidence="1">The sequence shown here is derived from an EMBL/GenBank/DDBJ whole genome shotgun (WGS) entry which is preliminary data.</text>
</comment>
<name>A0AA86PI59_9EUKA</name>